<keyword evidence="4" id="KW-0140">cGMP</keyword>
<feature type="domain" description="Cyclic nucleotide-binding" evidence="17">
    <location>
        <begin position="536"/>
        <end position="604"/>
    </location>
</feature>
<keyword evidence="5" id="KW-0116">cAMP-binding</keyword>
<dbReference type="GeneID" id="107923937"/>
<feature type="transmembrane region" description="Helical" evidence="16">
    <location>
        <begin position="428"/>
        <end position="451"/>
    </location>
</feature>
<dbReference type="Proteomes" id="UP000818029">
    <property type="component" value="Chromosome A11"/>
</dbReference>
<feature type="region of interest" description="Disordered" evidence="15">
    <location>
        <begin position="1"/>
        <end position="33"/>
    </location>
</feature>
<evidence type="ECO:0000313" key="18">
    <source>
        <dbReference type="Proteomes" id="UP000818029"/>
    </source>
</evidence>
<sequence length="708" mass="80950">MASYDKDEVPMLSDTYPQSSENNRDSQSQTFISRTRSASISIPMNSMESYQNAHLVGHTGPLRNERKTPFIQMSGPLYISRKPENSFQLNQSTAAGQKMMEPKAEKFPSFNGKDENDWPDNNYSGKNEHLLRSGQLGMCSDPYCTTCPTYYNFKPEQQKNSRVSGIFDTKENKCIVIDWPATKLFVVLRSVTDFIYMLNMLLQFRLAYVAPESTVVGAGELVDHPKEIAFNYLGGYFSLDLFVVLPLPQIMISLVLPKHLGSSGANFAKNLLRTAILIQYLPRLYRFLPFLAGQSPLGFIFESAWANFVINLLTFMLSGHVVGSGWYLLGLQRVNQCLRNACGNSNIPKCKEFIDCGSGHSPSRSELQNWTNNSNVSACFTEDGFSYGIYVPTVNLTTEPSIVTRYVYSLCWGFQQISTLAGNQTPSYFVWEVLFTMAIVGLGLLLFALLIGNMQNFLQALGRRRLEMSLRRRDVEQWMSHRRLPVELRRKVREAERYNWAATRGVNEEMLIENLPEDLQREIRRHLFKFVKKVRIFALMNDTILDAICKRLRQKIYIKESYVLSCGCLIEKMVFIVRGTMESVEENGIRNPLSEGDVCGEELLNWCLEHSSVNRDVKKIKLPGQSLHSISSREVRCVTNVEAFSIRAADLQEVTSLFPRFFRTPRVIRAIRNESPYWRTFAAICIQVAWRYRKKLLNRANTSQSTSC</sequence>
<dbReference type="RefSeq" id="XP_016709629.1">
    <property type="nucleotide sequence ID" value="XM_016854140.2"/>
</dbReference>
<reference evidence="19" key="2">
    <citation type="submission" date="2025-08" db="UniProtKB">
        <authorList>
            <consortium name="RefSeq"/>
        </authorList>
    </citation>
    <scope>IDENTIFICATION</scope>
</reference>
<keyword evidence="7" id="KW-0112">Calmodulin-binding</keyword>
<dbReference type="GO" id="GO:0030552">
    <property type="term" value="F:cAMP binding"/>
    <property type="evidence" value="ECO:0007669"/>
    <property type="project" value="UniProtKB-KW"/>
</dbReference>
<evidence type="ECO:0000256" key="13">
    <source>
        <dbReference type="ARBA" id="ARBA00023286"/>
    </source>
</evidence>
<protein>
    <submittedName>
        <fullName evidence="19">Probable cyclic nucleotide-gated ion channel 20, chloroplastic isoform X3</fullName>
    </submittedName>
</protein>
<dbReference type="GO" id="GO:0005216">
    <property type="term" value="F:monoatomic ion channel activity"/>
    <property type="evidence" value="ECO:0007669"/>
    <property type="project" value="InterPro"/>
</dbReference>
<evidence type="ECO:0000256" key="9">
    <source>
        <dbReference type="ARBA" id="ARBA00022992"/>
    </source>
</evidence>
<dbReference type="PROSITE" id="PS50042">
    <property type="entry name" value="CNMP_BINDING_3"/>
    <property type="match status" value="1"/>
</dbReference>
<evidence type="ECO:0000256" key="11">
    <source>
        <dbReference type="ARBA" id="ARBA00023136"/>
    </source>
</evidence>
<keyword evidence="13" id="KW-1071">Ligand-gated ion channel</keyword>
<keyword evidence="3" id="KW-0813">Transport</keyword>
<dbReference type="Gene3D" id="1.10.287.630">
    <property type="entry name" value="Helix hairpin bin"/>
    <property type="match status" value="1"/>
</dbReference>
<feature type="compositionally biased region" description="Polar residues" evidence="15">
    <location>
        <begin position="15"/>
        <end position="33"/>
    </location>
</feature>
<dbReference type="GO" id="GO:0005516">
    <property type="term" value="F:calmodulin binding"/>
    <property type="evidence" value="ECO:0007669"/>
    <property type="project" value="UniProtKB-KW"/>
</dbReference>
<evidence type="ECO:0000256" key="12">
    <source>
        <dbReference type="ARBA" id="ARBA00023149"/>
    </source>
</evidence>
<keyword evidence="12" id="KW-0114">cAMP</keyword>
<comment type="similarity">
    <text evidence="2">Belongs to the cyclic nucleotide-gated cation channel (TC 1.A.1.5) family.</text>
</comment>
<dbReference type="GO" id="GO:0016020">
    <property type="term" value="C:membrane"/>
    <property type="evidence" value="ECO:0007669"/>
    <property type="project" value="UniProtKB-SubCell"/>
</dbReference>
<dbReference type="InterPro" id="IPR018490">
    <property type="entry name" value="cNMP-bd_dom_sf"/>
</dbReference>
<evidence type="ECO:0000259" key="17">
    <source>
        <dbReference type="PROSITE" id="PS50042"/>
    </source>
</evidence>
<keyword evidence="8 16" id="KW-1133">Transmembrane helix</keyword>
<comment type="subcellular location">
    <subcellularLocation>
        <location evidence="1">Membrane</location>
        <topology evidence="1">Multi-pass membrane protein</topology>
    </subcellularLocation>
</comment>
<keyword evidence="14" id="KW-0407">Ion channel</keyword>
<keyword evidence="9" id="KW-0547">Nucleotide-binding</keyword>
<evidence type="ECO:0000256" key="15">
    <source>
        <dbReference type="SAM" id="MobiDB-lite"/>
    </source>
</evidence>
<dbReference type="InterPro" id="IPR014710">
    <property type="entry name" value="RmlC-like_jellyroll"/>
</dbReference>
<dbReference type="Gene3D" id="2.60.120.10">
    <property type="entry name" value="Jelly Rolls"/>
    <property type="match status" value="1"/>
</dbReference>
<dbReference type="InterPro" id="IPR005821">
    <property type="entry name" value="Ion_trans_dom"/>
</dbReference>
<organism evidence="18 19">
    <name type="scientific">Gossypium hirsutum</name>
    <name type="common">Upland cotton</name>
    <name type="synonym">Gossypium mexicanum</name>
    <dbReference type="NCBI Taxonomy" id="3635"/>
    <lineage>
        <taxon>Eukaryota</taxon>
        <taxon>Viridiplantae</taxon>
        <taxon>Streptophyta</taxon>
        <taxon>Embryophyta</taxon>
        <taxon>Tracheophyta</taxon>
        <taxon>Spermatophyta</taxon>
        <taxon>Magnoliopsida</taxon>
        <taxon>eudicotyledons</taxon>
        <taxon>Gunneridae</taxon>
        <taxon>Pentapetalae</taxon>
        <taxon>rosids</taxon>
        <taxon>malvids</taxon>
        <taxon>Malvales</taxon>
        <taxon>Malvaceae</taxon>
        <taxon>Malvoideae</taxon>
        <taxon>Gossypium</taxon>
    </lineage>
</organism>
<evidence type="ECO:0000256" key="10">
    <source>
        <dbReference type="ARBA" id="ARBA00023065"/>
    </source>
</evidence>
<evidence type="ECO:0000256" key="16">
    <source>
        <dbReference type="SAM" id="Phobius"/>
    </source>
</evidence>
<proteinExistence type="inferred from homology"/>
<dbReference type="Gene3D" id="1.10.287.70">
    <property type="match status" value="1"/>
</dbReference>
<evidence type="ECO:0000313" key="19">
    <source>
        <dbReference type="RefSeq" id="XP_016709629.1"/>
    </source>
</evidence>
<dbReference type="SUPFAM" id="SSF51206">
    <property type="entry name" value="cAMP-binding domain-like"/>
    <property type="match status" value="1"/>
</dbReference>
<accession>A0A1U8L901</accession>
<keyword evidence="10" id="KW-0406">Ion transport</keyword>
<dbReference type="InterPro" id="IPR000595">
    <property type="entry name" value="cNMP-bd_dom"/>
</dbReference>
<dbReference type="AlphaFoldDB" id="A0A1U8L901"/>
<feature type="transmembrane region" description="Helical" evidence="16">
    <location>
        <begin position="305"/>
        <end position="329"/>
    </location>
</feature>
<gene>
    <name evidence="19" type="primary">LOC107923937</name>
</gene>
<keyword evidence="6 16" id="KW-0812">Transmembrane</keyword>
<dbReference type="Pfam" id="PF00520">
    <property type="entry name" value="Ion_trans"/>
    <property type="match status" value="1"/>
</dbReference>
<evidence type="ECO:0000256" key="14">
    <source>
        <dbReference type="ARBA" id="ARBA00023303"/>
    </source>
</evidence>
<dbReference type="PANTHER" id="PTHR45651">
    <property type="entry name" value="CYCLIC NUCLEOTIDE-GATED ION CHANNEL 15-RELATED-RELATED"/>
    <property type="match status" value="1"/>
</dbReference>
<dbReference type="GO" id="GO:0030553">
    <property type="term" value="F:cGMP binding"/>
    <property type="evidence" value="ECO:0007669"/>
    <property type="project" value="UniProtKB-KW"/>
</dbReference>
<dbReference type="SUPFAM" id="SSF81324">
    <property type="entry name" value="Voltage-gated potassium channels"/>
    <property type="match status" value="1"/>
</dbReference>
<keyword evidence="18" id="KW-1185">Reference proteome</keyword>
<evidence type="ECO:0000256" key="7">
    <source>
        <dbReference type="ARBA" id="ARBA00022860"/>
    </source>
</evidence>
<evidence type="ECO:0000256" key="2">
    <source>
        <dbReference type="ARBA" id="ARBA00010486"/>
    </source>
</evidence>
<evidence type="ECO:0000256" key="8">
    <source>
        <dbReference type="ARBA" id="ARBA00022989"/>
    </source>
</evidence>
<evidence type="ECO:0000256" key="5">
    <source>
        <dbReference type="ARBA" id="ARBA00022566"/>
    </source>
</evidence>
<dbReference type="PANTHER" id="PTHR45651:SF11">
    <property type="entry name" value="CYCLIC NUCLEOTIDE-GATED ION CHANNEL 20, CHLOROPLASTIC-RELATED"/>
    <property type="match status" value="1"/>
</dbReference>
<name>A0A1U8L901_GOSHI</name>
<evidence type="ECO:0000256" key="4">
    <source>
        <dbReference type="ARBA" id="ARBA00022535"/>
    </source>
</evidence>
<keyword evidence="9" id="KW-0142">cGMP-binding</keyword>
<evidence type="ECO:0000256" key="6">
    <source>
        <dbReference type="ARBA" id="ARBA00022692"/>
    </source>
</evidence>
<reference evidence="18" key="1">
    <citation type="journal article" date="2020" name="Nat. Genet.">
        <title>Genomic diversifications of five Gossypium allopolyploid species and their impact on cotton improvement.</title>
        <authorList>
            <person name="Chen Z.J."/>
            <person name="Sreedasyam A."/>
            <person name="Ando A."/>
            <person name="Song Q."/>
            <person name="De Santiago L.M."/>
            <person name="Hulse-Kemp A.M."/>
            <person name="Ding M."/>
            <person name="Ye W."/>
            <person name="Kirkbride R.C."/>
            <person name="Jenkins J."/>
            <person name="Plott C."/>
            <person name="Lovell J."/>
            <person name="Lin Y.M."/>
            <person name="Vaughn R."/>
            <person name="Liu B."/>
            <person name="Simpson S."/>
            <person name="Scheffler B.E."/>
            <person name="Wen L."/>
            <person name="Saski C.A."/>
            <person name="Grover C.E."/>
            <person name="Hu G."/>
            <person name="Conover J.L."/>
            <person name="Carlson J.W."/>
            <person name="Shu S."/>
            <person name="Boston L.B."/>
            <person name="Williams M."/>
            <person name="Peterson D.G."/>
            <person name="McGee K."/>
            <person name="Jones D.C."/>
            <person name="Wendel J.F."/>
            <person name="Stelly D.M."/>
            <person name="Grimwood J."/>
            <person name="Schmutz J."/>
        </authorList>
    </citation>
    <scope>NUCLEOTIDE SEQUENCE [LARGE SCALE GENOMIC DNA]</scope>
    <source>
        <strain evidence="18">cv. TM-1</strain>
    </source>
</reference>
<keyword evidence="11 16" id="KW-0472">Membrane</keyword>
<evidence type="ECO:0000256" key="1">
    <source>
        <dbReference type="ARBA" id="ARBA00004141"/>
    </source>
</evidence>
<evidence type="ECO:0000256" key="3">
    <source>
        <dbReference type="ARBA" id="ARBA00022448"/>
    </source>
</evidence>